<evidence type="ECO:0000313" key="4">
    <source>
        <dbReference type="RefSeq" id="XP_033568641.1"/>
    </source>
</evidence>
<protein>
    <recommendedName>
        <fullName evidence="5">Myb-like domain-containing protein</fullName>
    </recommendedName>
</protein>
<keyword evidence="3" id="KW-1185">Reference proteome</keyword>
<evidence type="ECO:0000313" key="3">
    <source>
        <dbReference type="Proteomes" id="UP000504636"/>
    </source>
</evidence>
<accession>A0A6A6Y1J3</accession>
<dbReference type="EMBL" id="MU003728">
    <property type="protein sequence ID" value="KAF2801677.1"/>
    <property type="molecule type" value="Genomic_DNA"/>
</dbReference>
<dbReference type="GeneID" id="54457196"/>
<sequence length="183" mass="21276">MTSHSQRKRTRDDEESPDVSKRRKRSESTATMSIDLGEEDKLLVQLKDEENMPWKDIAAKFQSELGKTYQIPALQMRLKRLRERMRVWSEADLRALRLAHEYWVQSKFEIISQKVCVQSCFMADFGASERWSARQCARKWGEIDPGPTPYTTFDHSTPSYANYTMSPVAVDAPPFLPYLQIPP</sequence>
<evidence type="ECO:0008006" key="5">
    <source>
        <dbReference type="Google" id="ProtNLM"/>
    </source>
</evidence>
<feature type="region of interest" description="Disordered" evidence="1">
    <location>
        <begin position="1"/>
        <end position="36"/>
    </location>
</feature>
<reference evidence="4" key="2">
    <citation type="submission" date="2020-04" db="EMBL/GenBank/DDBJ databases">
        <authorList>
            <consortium name="NCBI Genome Project"/>
        </authorList>
    </citation>
    <scope>NUCLEOTIDE SEQUENCE</scope>
    <source>
        <strain evidence="4">CBS 304.34</strain>
    </source>
</reference>
<evidence type="ECO:0000256" key="1">
    <source>
        <dbReference type="SAM" id="MobiDB-lite"/>
    </source>
</evidence>
<dbReference type="RefSeq" id="XP_033568641.1">
    <property type="nucleotide sequence ID" value="XM_033716303.1"/>
</dbReference>
<gene>
    <name evidence="2 4" type="ORF">BDZ99DRAFT_402730</name>
</gene>
<evidence type="ECO:0000313" key="2">
    <source>
        <dbReference type="EMBL" id="KAF2801677.1"/>
    </source>
</evidence>
<organism evidence="2">
    <name type="scientific">Mytilinidion resinicola</name>
    <dbReference type="NCBI Taxonomy" id="574789"/>
    <lineage>
        <taxon>Eukaryota</taxon>
        <taxon>Fungi</taxon>
        <taxon>Dikarya</taxon>
        <taxon>Ascomycota</taxon>
        <taxon>Pezizomycotina</taxon>
        <taxon>Dothideomycetes</taxon>
        <taxon>Pleosporomycetidae</taxon>
        <taxon>Mytilinidiales</taxon>
        <taxon>Mytilinidiaceae</taxon>
        <taxon>Mytilinidion</taxon>
    </lineage>
</organism>
<dbReference type="AlphaFoldDB" id="A0A6A6Y1J3"/>
<dbReference type="OrthoDB" id="5421421at2759"/>
<name>A0A6A6Y1J3_9PEZI</name>
<reference evidence="2 4" key="1">
    <citation type="journal article" date="2020" name="Stud. Mycol.">
        <title>101 Dothideomycetes genomes: a test case for predicting lifestyles and emergence of pathogens.</title>
        <authorList>
            <person name="Haridas S."/>
            <person name="Albert R."/>
            <person name="Binder M."/>
            <person name="Bloem J."/>
            <person name="Labutti K."/>
            <person name="Salamov A."/>
            <person name="Andreopoulos B."/>
            <person name="Baker S."/>
            <person name="Barry K."/>
            <person name="Bills G."/>
            <person name="Bluhm B."/>
            <person name="Cannon C."/>
            <person name="Castanera R."/>
            <person name="Culley D."/>
            <person name="Daum C."/>
            <person name="Ezra D."/>
            <person name="Gonzalez J."/>
            <person name="Henrissat B."/>
            <person name="Kuo A."/>
            <person name="Liang C."/>
            <person name="Lipzen A."/>
            <person name="Lutzoni F."/>
            <person name="Magnuson J."/>
            <person name="Mondo S."/>
            <person name="Nolan M."/>
            <person name="Ohm R."/>
            <person name="Pangilinan J."/>
            <person name="Park H.-J."/>
            <person name="Ramirez L."/>
            <person name="Alfaro M."/>
            <person name="Sun H."/>
            <person name="Tritt A."/>
            <person name="Yoshinaga Y."/>
            <person name="Zwiers L.-H."/>
            <person name="Turgeon B."/>
            <person name="Goodwin S."/>
            <person name="Spatafora J."/>
            <person name="Crous P."/>
            <person name="Grigoriev I."/>
        </authorList>
    </citation>
    <scope>NUCLEOTIDE SEQUENCE</scope>
    <source>
        <strain evidence="2 4">CBS 304.34</strain>
    </source>
</reference>
<dbReference type="Proteomes" id="UP000504636">
    <property type="component" value="Unplaced"/>
</dbReference>
<reference evidence="4" key="3">
    <citation type="submission" date="2025-04" db="UniProtKB">
        <authorList>
            <consortium name="RefSeq"/>
        </authorList>
    </citation>
    <scope>IDENTIFICATION</scope>
    <source>
        <strain evidence="4">CBS 304.34</strain>
    </source>
</reference>
<proteinExistence type="predicted"/>